<dbReference type="InterPro" id="IPR020103">
    <property type="entry name" value="PsdUridine_synth_cat_dom_sf"/>
</dbReference>
<dbReference type="FunFam" id="3.30.2350.10:FF:000011">
    <property type="entry name" value="tRNA pseudouridine synthase B"/>
    <property type="match status" value="1"/>
</dbReference>
<keyword evidence="3 5" id="KW-0819">tRNA processing</keyword>
<dbReference type="AlphaFoldDB" id="A0A2A5TA27"/>
<comment type="similarity">
    <text evidence="2 5">Belongs to the pseudouridine synthase TruB family. Type 1 subfamily.</text>
</comment>
<evidence type="ECO:0000313" key="9">
    <source>
        <dbReference type="Proteomes" id="UP000218387"/>
    </source>
</evidence>
<evidence type="ECO:0000259" key="7">
    <source>
        <dbReference type="Pfam" id="PF16198"/>
    </source>
</evidence>
<sequence length="302" mass="34383">MSELNGYLNIYKEKGMTSHDVVFKARQILHTKKIGHTGTLDPNAQGVLVLCVGKATKAVEYLNDLDKVYEAEILFGQETDTCDCTGTVTAEEPVHFTKEEFLKVLKSFEGDSMQVPPIYSALKINGRKLYDYARAGEKVEIPPRSIHISRIEAIEMGELPYKARFVVECSKGTYIRSLCRDIGKKLGTAACMGDLYRKRVGDFRIENALHLSQLKNLMLVGRAQCFFHEPEYALEKFRMVAANERGGRFLRSGNRLYQWNAVENFADFEDSEILRLYDQEEFVGIGRFCAGEEPYVQPIKMF</sequence>
<dbReference type="NCBIfam" id="TIGR00431">
    <property type="entry name" value="TruB"/>
    <property type="match status" value="1"/>
</dbReference>
<accession>A0A2A5TA27</accession>
<organism evidence="8 9">
    <name type="scientific">Eubacterium maltosivorans</name>
    <dbReference type="NCBI Taxonomy" id="2041044"/>
    <lineage>
        <taxon>Bacteria</taxon>
        <taxon>Bacillati</taxon>
        <taxon>Bacillota</taxon>
        <taxon>Clostridia</taxon>
        <taxon>Eubacteriales</taxon>
        <taxon>Eubacteriaceae</taxon>
        <taxon>Eubacterium</taxon>
    </lineage>
</organism>
<dbReference type="EC" id="5.4.99.25" evidence="5"/>
<evidence type="ECO:0000256" key="2">
    <source>
        <dbReference type="ARBA" id="ARBA00005642"/>
    </source>
</evidence>
<evidence type="ECO:0000313" key="8">
    <source>
        <dbReference type="EMBL" id="QCT70659.1"/>
    </source>
</evidence>
<evidence type="ECO:0000256" key="3">
    <source>
        <dbReference type="ARBA" id="ARBA00022694"/>
    </source>
</evidence>
<dbReference type="InterPro" id="IPR002501">
    <property type="entry name" value="PsdUridine_synth_N"/>
</dbReference>
<dbReference type="HAMAP" id="MF_01080">
    <property type="entry name" value="TruB_bact"/>
    <property type="match status" value="1"/>
</dbReference>
<protein>
    <recommendedName>
        <fullName evidence="5">tRNA pseudouridine synthase B</fullName>
        <ecNumber evidence="5">5.4.99.25</ecNumber>
    </recommendedName>
    <alternativeName>
        <fullName evidence="5">tRNA pseudouridine(55) synthase</fullName>
        <shortName evidence="5">Psi55 synthase</shortName>
    </alternativeName>
    <alternativeName>
        <fullName evidence="5">tRNA pseudouridylate synthase</fullName>
    </alternativeName>
    <alternativeName>
        <fullName evidence="5">tRNA-uridine isomerase</fullName>
    </alternativeName>
</protein>
<evidence type="ECO:0000256" key="1">
    <source>
        <dbReference type="ARBA" id="ARBA00000385"/>
    </source>
</evidence>
<evidence type="ECO:0000259" key="6">
    <source>
        <dbReference type="Pfam" id="PF01509"/>
    </source>
</evidence>
<dbReference type="RefSeq" id="WP_096919689.1">
    <property type="nucleotide sequence ID" value="NZ_CABJDW020000008.1"/>
</dbReference>
<evidence type="ECO:0000256" key="4">
    <source>
        <dbReference type="ARBA" id="ARBA00023235"/>
    </source>
</evidence>
<dbReference type="CDD" id="cd02573">
    <property type="entry name" value="PseudoU_synth_EcTruB"/>
    <property type="match status" value="1"/>
</dbReference>
<name>A0A2A5TA27_EUBML</name>
<comment type="function">
    <text evidence="5">Responsible for synthesis of pseudouridine from uracil-55 in the psi GC loop of transfer RNAs.</text>
</comment>
<proteinExistence type="inferred from homology"/>
<feature type="domain" description="Pseudouridine synthase II N-terminal" evidence="6">
    <location>
        <begin position="26"/>
        <end position="175"/>
    </location>
</feature>
<gene>
    <name evidence="5 8" type="primary">truB</name>
    <name evidence="8" type="ORF">CPZ25_004730</name>
</gene>
<dbReference type="Proteomes" id="UP000218387">
    <property type="component" value="Chromosome"/>
</dbReference>
<dbReference type="InterPro" id="IPR014780">
    <property type="entry name" value="tRNA_psdUridine_synth_TruB"/>
</dbReference>
<evidence type="ECO:0000256" key="5">
    <source>
        <dbReference type="HAMAP-Rule" id="MF_01080"/>
    </source>
</evidence>
<comment type="catalytic activity">
    <reaction evidence="1 5">
        <text>uridine(55) in tRNA = pseudouridine(55) in tRNA</text>
        <dbReference type="Rhea" id="RHEA:42532"/>
        <dbReference type="Rhea" id="RHEA-COMP:10101"/>
        <dbReference type="Rhea" id="RHEA-COMP:10102"/>
        <dbReference type="ChEBI" id="CHEBI:65314"/>
        <dbReference type="ChEBI" id="CHEBI:65315"/>
        <dbReference type="EC" id="5.4.99.25"/>
    </reaction>
</comment>
<feature type="domain" description="tRNA pseudouridylate synthase B C-terminal" evidence="7">
    <location>
        <begin position="176"/>
        <end position="219"/>
    </location>
</feature>
<dbReference type="GO" id="GO:0003723">
    <property type="term" value="F:RNA binding"/>
    <property type="evidence" value="ECO:0007669"/>
    <property type="project" value="InterPro"/>
</dbReference>
<dbReference type="Pfam" id="PF16198">
    <property type="entry name" value="TruB_C_2"/>
    <property type="match status" value="1"/>
</dbReference>
<dbReference type="GO" id="GO:0160148">
    <property type="term" value="F:tRNA pseudouridine(55) synthase activity"/>
    <property type="evidence" value="ECO:0007669"/>
    <property type="project" value="UniProtKB-EC"/>
</dbReference>
<dbReference type="KEGG" id="emt:CPZ25_004730"/>
<feature type="active site" description="Nucleophile" evidence="5">
    <location>
        <position position="41"/>
    </location>
</feature>
<dbReference type="PANTHER" id="PTHR13767:SF2">
    <property type="entry name" value="PSEUDOURIDYLATE SYNTHASE TRUB1"/>
    <property type="match status" value="1"/>
</dbReference>
<dbReference type="SUPFAM" id="SSF55120">
    <property type="entry name" value="Pseudouridine synthase"/>
    <property type="match status" value="1"/>
</dbReference>
<dbReference type="EMBL" id="CP029487">
    <property type="protein sequence ID" value="QCT70659.1"/>
    <property type="molecule type" value="Genomic_DNA"/>
</dbReference>
<dbReference type="PANTHER" id="PTHR13767">
    <property type="entry name" value="TRNA-PSEUDOURIDINE SYNTHASE"/>
    <property type="match status" value="1"/>
</dbReference>
<keyword evidence="4 5" id="KW-0413">Isomerase</keyword>
<dbReference type="InterPro" id="IPR032819">
    <property type="entry name" value="TruB_C"/>
</dbReference>
<dbReference type="Pfam" id="PF01509">
    <property type="entry name" value="TruB_N"/>
    <property type="match status" value="1"/>
</dbReference>
<keyword evidence="9" id="KW-1185">Reference proteome</keyword>
<dbReference type="GO" id="GO:1990481">
    <property type="term" value="P:mRNA pseudouridine synthesis"/>
    <property type="evidence" value="ECO:0007669"/>
    <property type="project" value="TreeGrafter"/>
</dbReference>
<reference evidence="8 9" key="1">
    <citation type="submission" date="2018-05" db="EMBL/GenBank/DDBJ databases">
        <title>Genome comparison of Eubacterium sp.</title>
        <authorList>
            <person name="Feng Y."/>
            <person name="Sanchez-Andrea I."/>
            <person name="Stams A.J.M."/>
            <person name="De Vos W.M."/>
        </authorList>
    </citation>
    <scope>NUCLEOTIDE SEQUENCE [LARGE SCALE GENOMIC DNA]</scope>
    <source>
        <strain evidence="8 9">YI</strain>
    </source>
</reference>
<dbReference type="GO" id="GO:0031119">
    <property type="term" value="P:tRNA pseudouridine synthesis"/>
    <property type="evidence" value="ECO:0007669"/>
    <property type="project" value="UniProtKB-UniRule"/>
</dbReference>
<dbReference type="Gene3D" id="3.30.2350.10">
    <property type="entry name" value="Pseudouridine synthase"/>
    <property type="match status" value="1"/>
</dbReference>